<dbReference type="Pfam" id="PF05795">
    <property type="entry name" value="Plasmodium_Vir"/>
    <property type="match status" value="1"/>
</dbReference>
<gene>
    <name evidence="2" type="ORF">PVW1_100020600</name>
</gene>
<dbReference type="Proteomes" id="UP000779233">
    <property type="component" value="Unassembled WGS sequence"/>
</dbReference>
<evidence type="ECO:0000313" key="2">
    <source>
        <dbReference type="EMBL" id="CAG9474632.1"/>
    </source>
</evidence>
<proteinExistence type="predicted"/>
<dbReference type="AlphaFoldDB" id="A0A8S4HC66"/>
<dbReference type="InterPro" id="IPR008780">
    <property type="entry name" value="Plasmodium_Vir"/>
</dbReference>
<sequence length="358" mass="41423">MDIEGFIKEYPFLSNMVLAYNEFNKIIRDEEKNLDATLVDLIKRLDPNYEINNEIYEKLNRNISLVLKTNNTIMSNNDYCRYLNQWIYHSIKKNNINEYPLGMFYVASQKNIVRNGGRDTCSYFSYATKYENPLNIIKLENMHYNIDVIQNTLKSEEDSVNSCQRYICECYKIYQEMYKSYCPNKDLRNEKGKNTCDMLDTFNKSYMSFLFDKEGIKDKIPSLLAAESVPFSRCPTEDKEPKLSEGGVSRPGLAQKPEQRPAVGIEPNSTPVVAEQSDNSIPFNTTSVVSAMAGIPPFIALIYKFTPVGTMFRRKNNKNTNVFNNLDEEIEKELFYRRLGNVTINSTPERYNVAYGPV</sequence>
<accession>A0A8S4HC66</accession>
<evidence type="ECO:0000313" key="3">
    <source>
        <dbReference type="Proteomes" id="UP000779233"/>
    </source>
</evidence>
<protein>
    <submittedName>
        <fullName evidence="2">(malaria parasite P. vivax) hypothetical protein</fullName>
    </submittedName>
</protein>
<dbReference type="EMBL" id="CAJZCX010000005">
    <property type="protein sequence ID" value="CAG9474632.1"/>
    <property type="molecule type" value="Genomic_DNA"/>
</dbReference>
<name>A0A8S4HC66_PLAVI</name>
<organism evidence="2 3">
    <name type="scientific">Plasmodium vivax</name>
    <name type="common">malaria parasite P. vivax</name>
    <dbReference type="NCBI Taxonomy" id="5855"/>
    <lineage>
        <taxon>Eukaryota</taxon>
        <taxon>Sar</taxon>
        <taxon>Alveolata</taxon>
        <taxon>Apicomplexa</taxon>
        <taxon>Aconoidasida</taxon>
        <taxon>Haemosporida</taxon>
        <taxon>Plasmodiidae</taxon>
        <taxon>Plasmodium</taxon>
        <taxon>Plasmodium (Plasmodium)</taxon>
    </lineage>
</organism>
<reference evidence="2" key="1">
    <citation type="submission" date="2021-09" db="EMBL/GenBank/DDBJ databases">
        <authorList>
            <consortium name="Pathogen Informatics"/>
        </authorList>
    </citation>
    <scope>NUCLEOTIDE SEQUENCE</scope>
    <source>
        <strain evidence="2">PvW1</strain>
    </source>
</reference>
<comment type="caution">
    <text evidence="2">The sequence shown here is derived from an EMBL/GenBank/DDBJ whole genome shotgun (WGS) entry which is preliminary data.</text>
</comment>
<dbReference type="VEuPathDB" id="PlasmoDB:PVPAM_000034300"/>
<feature type="region of interest" description="Disordered" evidence="1">
    <location>
        <begin position="233"/>
        <end position="266"/>
    </location>
</feature>
<evidence type="ECO:0000256" key="1">
    <source>
        <dbReference type="SAM" id="MobiDB-lite"/>
    </source>
</evidence>